<reference evidence="1 2" key="1">
    <citation type="submission" date="2013-11" db="EMBL/GenBank/DDBJ databases">
        <title>Draft genome of the bovine lungworm Dictyocaulus viviparus.</title>
        <authorList>
            <person name="Mitreva M."/>
        </authorList>
    </citation>
    <scope>NUCLEOTIDE SEQUENCE [LARGE SCALE GENOMIC DNA]</scope>
    <source>
        <strain evidence="1 2">HannoverDv2000</strain>
    </source>
</reference>
<name>A0A0D8XQU3_DICVI</name>
<accession>A0A0D8XQU3</accession>
<keyword evidence="2" id="KW-1185">Reference proteome</keyword>
<dbReference type="AlphaFoldDB" id="A0A0D8XQU3"/>
<evidence type="ECO:0000313" key="2">
    <source>
        <dbReference type="Proteomes" id="UP000053766"/>
    </source>
</evidence>
<evidence type="ECO:0000313" key="1">
    <source>
        <dbReference type="EMBL" id="KJH46147.1"/>
    </source>
</evidence>
<protein>
    <submittedName>
        <fullName evidence="1">Uncharacterized protein</fullName>
    </submittedName>
</protein>
<organism evidence="1 2">
    <name type="scientific">Dictyocaulus viviparus</name>
    <name type="common">Bovine lungworm</name>
    <dbReference type="NCBI Taxonomy" id="29172"/>
    <lineage>
        <taxon>Eukaryota</taxon>
        <taxon>Metazoa</taxon>
        <taxon>Ecdysozoa</taxon>
        <taxon>Nematoda</taxon>
        <taxon>Chromadorea</taxon>
        <taxon>Rhabditida</taxon>
        <taxon>Rhabditina</taxon>
        <taxon>Rhabditomorpha</taxon>
        <taxon>Strongyloidea</taxon>
        <taxon>Metastrongylidae</taxon>
        <taxon>Dictyocaulus</taxon>
    </lineage>
</organism>
<dbReference type="EMBL" id="KN716367">
    <property type="protein sequence ID" value="KJH46147.1"/>
    <property type="molecule type" value="Genomic_DNA"/>
</dbReference>
<dbReference type="Proteomes" id="UP000053766">
    <property type="component" value="Unassembled WGS sequence"/>
</dbReference>
<gene>
    <name evidence="1" type="ORF">DICVIV_07795</name>
</gene>
<reference evidence="2" key="2">
    <citation type="journal article" date="2016" name="Sci. Rep.">
        <title>Dictyocaulus viviparus genome, variome and transcriptome elucidate lungworm biology and support future intervention.</title>
        <authorList>
            <person name="McNulty S.N."/>
            <person name="Strube C."/>
            <person name="Rosa B.A."/>
            <person name="Martin J.C."/>
            <person name="Tyagi R."/>
            <person name="Choi Y.J."/>
            <person name="Wang Q."/>
            <person name="Hallsworth Pepin K."/>
            <person name="Zhang X."/>
            <person name="Ozersky P."/>
            <person name="Wilson R.K."/>
            <person name="Sternberg P.W."/>
            <person name="Gasser R.B."/>
            <person name="Mitreva M."/>
        </authorList>
    </citation>
    <scope>NUCLEOTIDE SEQUENCE [LARGE SCALE GENOMIC DNA]</scope>
    <source>
        <strain evidence="2">HannoverDv2000</strain>
    </source>
</reference>
<sequence>MDSDGDYIEKSIDDDRLDAGLVNEIAVVDDRYLRTIEDSYKDSLREYKTDFVYATDTIAVTLYYTRVNNTTRRISFLGIAKETEMMFDKANEVRKWDGANPKYSHYDELMLEEISYVHEALCKYGEG</sequence>
<proteinExistence type="predicted"/>